<dbReference type="OrthoDB" id="9976756at2759"/>
<dbReference type="PANTHER" id="PTHR46221:SF9">
    <property type="entry name" value="NON-SPECIFIC PROTEIN-TYROSINE KINASE"/>
    <property type="match status" value="1"/>
</dbReference>
<dbReference type="InterPro" id="IPR041390">
    <property type="entry name" value="FADK_N"/>
</dbReference>
<proteinExistence type="predicted"/>
<dbReference type="PROSITE" id="PS50057">
    <property type="entry name" value="FERM_3"/>
    <property type="match status" value="1"/>
</dbReference>
<dbReference type="InParanoid" id="A0A1S3J825"/>
<dbReference type="RefSeq" id="XP_013406550.1">
    <property type="nucleotide sequence ID" value="XM_013551096.1"/>
</dbReference>
<dbReference type="GeneID" id="106171007"/>
<keyword evidence="3" id="KW-1185">Reference proteome</keyword>
<sequence length="197" mass="22826">MYAIFTEHSPWLNRRAKPLHHTLSLPVLYNPTDAIYTHSPVLLNATINYHTSSMSRKGVGSSVQKGGTASDQSETPLDKSILKVHLPNGGFNMVKCGDATDIKGIVHLLVGRLAAGQRYFEACYALYLRHLQTDKGFWLHSDLTMYQVRQKYESKYPADEWRYELRVRYLPKSFQELQIRDKVTFYYLYDQVCMHFV</sequence>
<dbReference type="SUPFAM" id="SSF54236">
    <property type="entry name" value="Ubiquitin-like"/>
    <property type="match status" value="1"/>
</dbReference>
<dbReference type="InterPro" id="IPR029071">
    <property type="entry name" value="Ubiquitin-like_domsf"/>
</dbReference>
<gene>
    <name evidence="4" type="primary">LOC106171007</name>
</gene>
<dbReference type="KEGG" id="lak:106171007"/>
<dbReference type="Pfam" id="PF18038">
    <property type="entry name" value="FERM_N_2"/>
    <property type="match status" value="1"/>
</dbReference>
<feature type="region of interest" description="Disordered" evidence="1">
    <location>
        <begin position="55"/>
        <end position="75"/>
    </location>
</feature>
<protein>
    <submittedName>
        <fullName evidence="4">Focal adhesion kinase 1-like</fullName>
    </submittedName>
</protein>
<accession>A0A1S3J825</accession>
<name>A0A1S3J825_LINAN</name>
<evidence type="ECO:0000313" key="4">
    <source>
        <dbReference type="RefSeq" id="XP_013406550.1"/>
    </source>
</evidence>
<dbReference type="AlphaFoldDB" id="A0A1S3J825"/>
<organism evidence="3 4">
    <name type="scientific">Lingula anatina</name>
    <name type="common">Brachiopod</name>
    <name type="synonym">Lingula unguis</name>
    <dbReference type="NCBI Taxonomy" id="7574"/>
    <lineage>
        <taxon>Eukaryota</taxon>
        <taxon>Metazoa</taxon>
        <taxon>Spiralia</taxon>
        <taxon>Lophotrochozoa</taxon>
        <taxon>Brachiopoda</taxon>
        <taxon>Linguliformea</taxon>
        <taxon>Lingulata</taxon>
        <taxon>Lingulida</taxon>
        <taxon>Linguloidea</taxon>
        <taxon>Lingulidae</taxon>
        <taxon>Lingula</taxon>
    </lineage>
</organism>
<dbReference type="Proteomes" id="UP000085678">
    <property type="component" value="Unplaced"/>
</dbReference>
<dbReference type="Gene3D" id="3.10.20.90">
    <property type="entry name" value="Phosphatidylinositol 3-kinase Catalytic Subunit, Chain A, domain 1"/>
    <property type="match status" value="1"/>
</dbReference>
<dbReference type="PANTHER" id="PTHR46221">
    <property type="entry name" value="FERM AND PDZ DOMAIN-CONTAINING PROTEIN FAMILY MEMBER"/>
    <property type="match status" value="1"/>
</dbReference>
<evidence type="ECO:0000256" key="1">
    <source>
        <dbReference type="SAM" id="MobiDB-lite"/>
    </source>
</evidence>
<evidence type="ECO:0000259" key="2">
    <source>
        <dbReference type="PROSITE" id="PS50057"/>
    </source>
</evidence>
<reference evidence="4" key="1">
    <citation type="submission" date="2025-08" db="UniProtKB">
        <authorList>
            <consortium name="RefSeq"/>
        </authorList>
    </citation>
    <scope>IDENTIFICATION</scope>
    <source>
        <tissue evidence="4">Gonads</tissue>
    </source>
</reference>
<dbReference type="STRING" id="7574.A0A1S3J825"/>
<evidence type="ECO:0000313" key="3">
    <source>
        <dbReference type="Proteomes" id="UP000085678"/>
    </source>
</evidence>
<dbReference type="InterPro" id="IPR000299">
    <property type="entry name" value="FERM_domain"/>
</dbReference>
<feature type="domain" description="FERM" evidence="2">
    <location>
        <begin position="80"/>
        <end position="197"/>
    </location>
</feature>